<evidence type="ECO:0000313" key="2">
    <source>
        <dbReference type="Proteomes" id="UP001163846"/>
    </source>
</evidence>
<dbReference type="AlphaFoldDB" id="A0AA38UJK0"/>
<name>A0AA38UJK0_9AGAR</name>
<keyword evidence="2" id="KW-1185">Reference proteome</keyword>
<comment type="caution">
    <text evidence="1">The sequence shown here is derived from an EMBL/GenBank/DDBJ whole genome shotgun (WGS) entry which is preliminary data.</text>
</comment>
<protein>
    <submittedName>
        <fullName evidence="1">Uncharacterized protein</fullName>
    </submittedName>
</protein>
<gene>
    <name evidence="1" type="ORF">F5878DRAFT_605356</name>
</gene>
<sequence>MLFSCISTPIALQAMILLPLISLLFQHFTLTVTALPIQQLPLVPTYAFASVDFYSPLLGGGSMLDDAGDGFGEPLNVIISGLSSPQVLTEDGIINFAKAIGFSEECLGLHLGAPQSANLGDGNGWVNQTIELRQDYGNSEIGTCLETLIGGNHFRVFKQNGTDAQSNALFLAVSQEEDLEESHTIIPDGYNIGRDKLANLAVGTTHFDGITYSTTARNLTGLLAAGSVGVNHGIGTDGITTLLTVTIIDDCSS</sequence>
<accession>A0AA38UJK0</accession>
<dbReference type="Proteomes" id="UP001163846">
    <property type="component" value="Unassembled WGS sequence"/>
</dbReference>
<dbReference type="EMBL" id="MU805980">
    <property type="protein sequence ID" value="KAJ3843271.1"/>
    <property type="molecule type" value="Genomic_DNA"/>
</dbReference>
<reference evidence="1" key="1">
    <citation type="submission" date="2022-08" db="EMBL/GenBank/DDBJ databases">
        <authorList>
            <consortium name="DOE Joint Genome Institute"/>
            <person name="Min B."/>
            <person name="Riley R."/>
            <person name="Sierra-Patev S."/>
            <person name="Naranjo-Ortiz M."/>
            <person name="Looney B."/>
            <person name="Konkel Z."/>
            <person name="Slot J.C."/>
            <person name="Sakamoto Y."/>
            <person name="Steenwyk J.L."/>
            <person name="Rokas A."/>
            <person name="Carro J."/>
            <person name="Camarero S."/>
            <person name="Ferreira P."/>
            <person name="Molpeceres G."/>
            <person name="Ruiz-Duenas F.J."/>
            <person name="Serrano A."/>
            <person name="Henrissat B."/>
            <person name="Drula E."/>
            <person name="Hughes K.W."/>
            <person name="Mata J.L."/>
            <person name="Ishikawa N.K."/>
            <person name="Vargas-Isla R."/>
            <person name="Ushijima S."/>
            <person name="Smith C.A."/>
            <person name="Ahrendt S."/>
            <person name="Andreopoulos W."/>
            <person name="He G."/>
            <person name="Labutti K."/>
            <person name="Lipzen A."/>
            <person name="Ng V."/>
            <person name="Sandor L."/>
            <person name="Barry K."/>
            <person name="Martinez A.T."/>
            <person name="Xiao Y."/>
            <person name="Gibbons J.G."/>
            <person name="Terashima K."/>
            <person name="Hibbett D.S."/>
            <person name="Grigoriev I.V."/>
        </authorList>
    </citation>
    <scope>NUCLEOTIDE SEQUENCE</scope>
    <source>
        <strain evidence="1">TFB9207</strain>
    </source>
</reference>
<organism evidence="1 2">
    <name type="scientific">Lentinula raphanica</name>
    <dbReference type="NCBI Taxonomy" id="153919"/>
    <lineage>
        <taxon>Eukaryota</taxon>
        <taxon>Fungi</taxon>
        <taxon>Dikarya</taxon>
        <taxon>Basidiomycota</taxon>
        <taxon>Agaricomycotina</taxon>
        <taxon>Agaricomycetes</taxon>
        <taxon>Agaricomycetidae</taxon>
        <taxon>Agaricales</taxon>
        <taxon>Marasmiineae</taxon>
        <taxon>Omphalotaceae</taxon>
        <taxon>Lentinula</taxon>
    </lineage>
</organism>
<proteinExistence type="predicted"/>
<evidence type="ECO:0000313" key="1">
    <source>
        <dbReference type="EMBL" id="KAJ3843271.1"/>
    </source>
</evidence>